<feature type="transmembrane region" description="Helical" evidence="4">
    <location>
        <begin position="45"/>
        <end position="65"/>
    </location>
</feature>
<dbReference type="EMBL" id="CP022315">
    <property type="protein sequence ID" value="ASK63117.1"/>
    <property type="molecule type" value="Genomic_DNA"/>
</dbReference>
<comment type="similarity">
    <text evidence="2">Belongs to the CPA3 antiporters (TC 2.A.63) subunit G family.</text>
</comment>
<dbReference type="PANTHER" id="PTHR34703">
    <property type="entry name" value="ANTIPORTER SUBUNIT MNHG2-RELATED"/>
    <property type="match status" value="1"/>
</dbReference>
<evidence type="ECO:0000313" key="5">
    <source>
        <dbReference type="EMBL" id="ASK63117.1"/>
    </source>
</evidence>
<dbReference type="RefSeq" id="WP_089062376.1">
    <property type="nucleotide sequence ID" value="NZ_CP022315.1"/>
</dbReference>
<evidence type="ECO:0000313" key="6">
    <source>
        <dbReference type="Proteomes" id="UP000198312"/>
    </source>
</evidence>
<evidence type="ECO:0000256" key="2">
    <source>
        <dbReference type="ARBA" id="ARBA00008404"/>
    </source>
</evidence>
<keyword evidence="4" id="KW-1133">Transmembrane helix</keyword>
<dbReference type="KEGG" id="vil:CFK37_13650"/>
<gene>
    <name evidence="5" type="ORF">CFK37_13650</name>
</gene>
<feature type="transmembrane region" description="Helical" evidence="4">
    <location>
        <begin position="71"/>
        <end position="93"/>
    </location>
</feature>
<proteinExistence type="inferred from homology"/>
<keyword evidence="3" id="KW-0050">Antiport</keyword>
<name>A0A220U4S1_9BACI</name>
<protein>
    <submittedName>
        <fullName evidence="5">Na+/H+ antiporter subunit G</fullName>
    </submittedName>
</protein>
<dbReference type="PANTHER" id="PTHR34703:SF1">
    <property type="entry name" value="ANTIPORTER SUBUNIT MNHG2-RELATED"/>
    <property type="match status" value="1"/>
</dbReference>
<keyword evidence="3" id="KW-0813">Transport</keyword>
<keyword evidence="6" id="KW-1185">Reference proteome</keyword>
<dbReference type="OrthoDB" id="9806575at2"/>
<keyword evidence="4" id="KW-0472">Membrane</keyword>
<accession>A0A220U4S1</accession>
<dbReference type="InterPro" id="IPR005133">
    <property type="entry name" value="PhaG_MnhG_YufB"/>
</dbReference>
<dbReference type="AlphaFoldDB" id="A0A220U4S1"/>
<dbReference type="Proteomes" id="UP000198312">
    <property type="component" value="Chromosome"/>
</dbReference>
<comment type="subcellular location">
    <subcellularLocation>
        <location evidence="1">Membrane</location>
        <topology evidence="1">Multi-pass membrane protein</topology>
    </subcellularLocation>
</comment>
<evidence type="ECO:0000256" key="3">
    <source>
        <dbReference type="ARBA" id="ARBA00022449"/>
    </source>
</evidence>
<keyword evidence="4" id="KW-0812">Transmembrane</keyword>
<feature type="transmembrane region" description="Helical" evidence="4">
    <location>
        <begin position="6"/>
        <end position="33"/>
    </location>
</feature>
<dbReference type="NCBIfam" id="NF009314">
    <property type="entry name" value="PRK12674.1-2"/>
    <property type="match status" value="1"/>
</dbReference>
<dbReference type="GO" id="GO:0015385">
    <property type="term" value="F:sodium:proton antiporter activity"/>
    <property type="evidence" value="ECO:0007669"/>
    <property type="project" value="TreeGrafter"/>
</dbReference>
<evidence type="ECO:0000256" key="4">
    <source>
        <dbReference type="SAM" id="Phobius"/>
    </source>
</evidence>
<organism evidence="5 6">
    <name type="scientific">Virgibacillus phasianinus</name>
    <dbReference type="NCBI Taxonomy" id="2017483"/>
    <lineage>
        <taxon>Bacteria</taxon>
        <taxon>Bacillati</taxon>
        <taxon>Bacillota</taxon>
        <taxon>Bacilli</taxon>
        <taxon>Bacillales</taxon>
        <taxon>Bacillaceae</taxon>
        <taxon>Virgibacillus</taxon>
    </lineage>
</organism>
<dbReference type="GO" id="GO:0016020">
    <property type="term" value="C:membrane"/>
    <property type="evidence" value="ECO:0007669"/>
    <property type="project" value="UniProtKB-SubCell"/>
</dbReference>
<sequence>MIETWSRIILFFLTSFFILSGTFFLLSSAIGIVRFPDIYTRLHAATKASTLGIAGILIGAFLFLYASESIVSGKLLLAIVFTLLTAPVSGHMISRAAHRNGVKPVIYERTDELEETIKKRKKQNNGET</sequence>
<dbReference type="NCBIfam" id="TIGR01300">
    <property type="entry name" value="CPA3_mnhG_phaG"/>
    <property type="match status" value="1"/>
</dbReference>
<reference evidence="5 6" key="1">
    <citation type="submission" date="2017-07" db="EMBL/GenBank/DDBJ databases">
        <title>Virgibacillus sp. LM2416.</title>
        <authorList>
            <person name="Tak E.J."/>
            <person name="Bae J.-W."/>
        </authorList>
    </citation>
    <scope>NUCLEOTIDE SEQUENCE [LARGE SCALE GENOMIC DNA]</scope>
    <source>
        <strain evidence="5 6">LM2416</strain>
    </source>
</reference>
<evidence type="ECO:0000256" key="1">
    <source>
        <dbReference type="ARBA" id="ARBA00004141"/>
    </source>
</evidence>
<dbReference type="Pfam" id="PF03334">
    <property type="entry name" value="PhaG_MnhG_YufB"/>
    <property type="match status" value="1"/>
</dbReference>